<dbReference type="EMBL" id="CP010803">
    <property type="protein sequence ID" value="AJY47170.1"/>
    <property type="molecule type" value="Genomic_DNA"/>
</dbReference>
<evidence type="ECO:0000256" key="8">
    <source>
        <dbReference type="ARBA" id="ARBA00022801"/>
    </source>
</evidence>
<keyword evidence="14" id="KW-1185">Reference proteome</keyword>
<dbReference type="HOGENOM" id="CLU_046528_1_0_5"/>
<dbReference type="InterPro" id="IPR004463">
    <property type="entry name" value="UDP-acyl_GlcNac_deAcase"/>
</dbReference>
<comment type="cofactor">
    <cofactor evidence="1 12">
        <name>Zn(2+)</name>
        <dbReference type="ChEBI" id="CHEBI:29105"/>
    </cofactor>
</comment>
<dbReference type="GO" id="GO:0009245">
    <property type="term" value="P:lipid A biosynthetic process"/>
    <property type="evidence" value="ECO:0007669"/>
    <property type="project" value="UniProtKB-UniRule"/>
</dbReference>
<evidence type="ECO:0000256" key="10">
    <source>
        <dbReference type="ARBA" id="ARBA00023098"/>
    </source>
</evidence>
<keyword evidence="8 12" id="KW-0378">Hydrolase</keyword>
<keyword evidence="9 12" id="KW-0862">Zinc</keyword>
<dbReference type="EC" id="3.5.1.108" evidence="4 12"/>
<organism evidence="13 14">
    <name type="scientific">Martelella endophytica</name>
    <dbReference type="NCBI Taxonomy" id="1486262"/>
    <lineage>
        <taxon>Bacteria</taxon>
        <taxon>Pseudomonadati</taxon>
        <taxon>Pseudomonadota</taxon>
        <taxon>Alphaproteobacteria</taxon>
        <taxon>Hyphomicrobiales</taxon>
        <taxon>Aurantimonadaceae</taxon>
        <taxon>Martelella</taxon>
    </lineage>
</organism>
<dbReference type="RefSeq" id="WP_045683334.1">
    <property type="nucleotide sequence ID" value="NZ_CP010803.1"/>
</dbReference>
<dbReference type="SUPFAM" id="SSF54211">
    <property type="entry name" value="Ribosomal protein S5 domain 2-like"/>
    <property type="match status" value="2"/>
</dbReference>
<evidence type="ECO:0000256" key="4">
    <source>
        <dbReference type="ARBA" id="ARBA00012745"/>
    </source>
</evidence>
<evidence type="ECO:0000256" key="3">
    <source>
        <dbReference type="ARBA" id="ARBA00005002"/>
    </source>
</evidence>
<dbReference type="PANTHER" id="PTHR33694">
    <property type="entry name" value="UDP-3-O-ACYL-N-ACETYLGLUCOSAMINE DEACETYLASE 1, MITOCHONDRIAL-RELATED"/>
    <property type="match status" value="1"/>
</dbReference>
<dbReference type="OrthoDB" id="9802746at2"/>
<dbReference type="Pfam" id="PF03331">
    <property type="entry name" value="LpxC"/>
    <property type="match status" value="1"/>
</dbReference>
<dbReference type="KEGG" id="mey:TM49_18220"/>
<evidence type="ECO:0000256" key="5">
    <source>
        <dbReference type="ARBA" id="ARBA00022516"/>
    </source>
</evidence>
<evidence type="ECO:0000256" key="2">
    <source>
        <dbReference type="ARBA" id="ARBA00002923"/>
    </source>
</evidence>
<dbReference type="STRING" id="1486262.TM49_18220"/>
<gene>
    <name evidence="12" type="primary">lpxC</name>
    <name evidence="13" type="ORF">TM49_18220</name>
</gene>
<comment type="function">
    <text evidence="2 12">Catalyzes the hydrolysis of UDP-3-O-myristoyl-N-acetylglucosamine to form UDP-3-O-myristoylglucosamine and acetate, the committed step in lipid A biosynthesis.</text>
</comment>
<comment type="similarity">
    <text evidence="12">Belongs to the LpxC family.</text>
</comment>
<keyword evidence="13" id="KW-0012">Acyltransferase</keyword>
<evidence type="ECO:0000256" key="1">
    <source>
        <dbReference type="ARBA" id="ARBA00001947"/>
    </source>
</evidence>
<comment type="pathway">
    <text evidence="3 12">Glycolipid biosynthesis; lipid IV(A) biosynthesis; lipid IV(A) from (3R)-3-hydroxytetradecanoyl-[acyl-carrier-protein] and UDP-N-acetyl-alpha-D-glucosamine: step 2/6.</text>
</comment>
<dbReference type="GO" id="GO:0016746">
    <property type="term" value="F:acyltransferase activity"/>
    <property type="evidence" value="ECO:0007669"/>
    <property type="project" value="UniProtKB-KW"/>
</dbReference>
<accession>A0A0D5LT62</accession>
<feature type="binding site" evidence="12">
    <location>
        <position position="85"/>
    </location>
    <ligand>
        <name>Zn(2+)</name>
        <dbReference type="ChEBI" id="CHEBI:29105"/>
    </ligand>
</feature>
<dbReference type="AlphaFoldDB" id="A0A0D5LT62"/>
<feature type="binding site" evidence="12">
    <location>
        <position position="247"/>
    </location>
    <ligand>
        <name>Zn(2+)</name>
        <dbReference type="ChEBI" id="CHEBI:29105"/>
    </ligand>
</feature>
<evidence type="ECO:0000256" key="6">
    <source>
        <dbReference type="ARBA" id="ARBA00022556"/>
    </source>
</evidence>
<dbReference type="UniPathway" id="UPA00359">
    <property type="reaction ID" value="UER00478"/>
</dbReference>
<evidence type="ECO:0000256" key="9">
    <source>
        <dbReference type="ARBA" id="ARBA00022833"/>
    </source>
</evidence>
<dbReference type="Proteomes" id="UP000032611">
    <property type="component" value="Chromosome"/>
</dbReference>
<sequence>MSAGYFGLQTTIAGTVRTAGIGVHSGKPVSMELQPAAADHGIVFERYENGRLIASYKAVSDNVGPTALCTVLGDNPARWVATIEHVMAALYALGVDNLTVTIDGPEVPIMDGSSRVFVEAIDEVGIVTLSEKRSFIRVTKPVRVENGSGWAEFSPYEGTLFDVEIDFDTPVIGRQKWRGDMTAETFRRELSGARTFGFMRDVEPMWARGFALGSSLENSVVISDDNRVINPEGLRYEKEFVRHKTLDAVGDLAMMGMRFAGAFRSYRGGHALNAAAVRALFETAGACVVVSPRGALPFRLRQEEAILAGPVS</sequence>
<evidence type="ECO:0000256" key="12">
    <source>
        <dbReference type="HAMAP-Rule" id="MF_00388"/>
    </source>
</evidence>
<dbReference type="GO" id="GO:0103117">
    <property type="term" value="F:UDP-3-O-acyl-N-acetylglucosamine deacetylase activity"/>
    <property type="evidence" value="ECO:0007669"/>
    <property type="project" value="UniProtKB-UniRule"/>
</dbReference>
<dbReference type="PATRIC" id="fig|1486262.3.peg.3768"/>
<comment type="catalytic activity">
    <reaction evidence="11 12">
        <text>a UDP-3-O-[(3R)-3-hydroxyacyl]-N-acetyl-alpha-D-glucosamine + H2O = a UDP-3-O-[(3R)-3-hydroxyacyl]-alpha-D-glucosamine + acetate</text>
        <dbReference type="Rhea" id="RHEA:67816"/>
        <dbReference type="ChEBI" id="CHEBI:15377"/>
        <dbReference type="ChEBI" id="CHEBI:30089"/>
        <dbReference type="ChEBI" id="CHEBI:137740"/>
        <dbReference type="ChEBI" id="CHEBI:173225"/>
        <dbReference type="EC" id="3.5.1.108"/>
    </reaction>
</comment>
<keyword evidence="7 12" id="KW-0479">Metal-binding</keyword>
<proteinExistence type="inferred from homology"/>
<evidence type="ECO:0000313" key="14">
    <source>
        <dbReference type="Proteomes" id="UP000032611"/>
    </source>
</evidence>
<reference evidence="13 14" key="1">
    <citation type="journal article" date="2015" name="Genome Announc.">
        <title>Complete genome sequence of Martelella endophytica YC6887, which has antifungal activity associated with a halophyte.</title>
        <authorList>
            <person name="Khan A."/>
            <person name="Khan H."/>
            <person name="Chung E.J."/>
            <person name="Hossain M.T."/>
            <person name="Chung Y.R."/>
        </authorList>
    </citation>
    <scope>NUCLEOTIDE SEQUENCE [LARGE SCALE GENOMIC DNA]</scope>
    <source>
        <strain evidence="13">YC6887</strain>
    </source>
</reference>
<dbReference type="InterPro" id="IPR015870">
    <property type="entry name" value="UDP-acyl_N-AcGlcN_deAcase_N"/>
</dbReference>
<dbReference type="HAMAP" id="MF_00388">
    <property type="entry name" value="LpxC"/>
    <property type="match status" value="1"/>
</dbReference>
<dbReference type="NCBIfam" id="TIGR00325">
    <property type="entry name" value="lpxC"/>
    <property type="match status" value="1"/>
</dbReference>
<name>A0A0D5LT62_MAREN</name>
<dbReference type="PANTHER" id="PTHR33694:SF1">
    <property type="entry name" value="UDP-3-O-ACYL-N-ACETYLGLUCOSAMINE DEACETYLASE 1, MITOCHONDRIAL-RELATED"/>
    <property type="match status" value="1"/>
</dbReference>
<evidence type="ECO:0000256" key="7">
    <source>
        <dbReference type="ARBA" id="ARBA00022723"/>
    </source>
</evidence>
<dbReference type="Gene3D" id="3.30.1700.10">
    <property type="entry name" value="lpxc deacetylase, domain 2"/>
    <property type="match status" value="1"/>
</dbReference>
<protein>
    <recommendedName>
        <fullName evidence="4 12">UDP-3-O-acyl-N-acetylglucosamine deacetylase</fullName>
        <shortName evidence="12">UDP-3-O-acyl-GlcNAc deacetylase</shortName>
        <ecNumber evidence="4 12">3.5.1.108</ecNumber>
    </recommendedName>
    <alternativeName>
        <fullName evidence="12">UDP-3-O-[R-3-hydroxymyristoyl]-N-acetylglucosamine deacetylase</fullName>
    </alternativeName>
</protein>
<dbReference type="GO" id="GO:0046872">
    <property type="term" value="F:metal ion binding"/>
    <property type="evidence" value="ECO:0007669"/>
    <property type="project" value="UniProtKB-KW"/>
</dbReference>
<keyword evidence="13" id="KW-0808">Transferase</keyword>
<evidence type="ECO:0000313" key="13">
    <source>
        <dbReference type="EMBL" id="AJY47170.1"/>
    </source>
</evidence>
<feature type="binding site" evidence="12">
    <location>
        <position position="243"/>
    </location>
    <ligand>
        <name>Zn(2+)</name>
        <dbReference type="ChEBI" id="CHEBI:29105"/>
    </ligand>
</feature>
<keyword evidence="6 12" id="KW-0441">Lipid A biosynthesis</keyword>
<evidence type="ECO:0000256" key="11">
    <source>
        <dbReference type="ARBA" id="ARBA00024535"/>
    </source>
</evidence>
<dbReference type="GO" id="GO:0016020">
    <property type="term" value="C:membrane"/>
    <property type="evidence" value="ECO:0007669"/>
    <property type="project" value="GOC"/>
</dbReference>
<dbReference type="InterPro" id="IPR011334">
    <property type="entry name" value="UDP-acyl_GlcNac_deAcase_C"/>
</dbReference>
<dbReference type="Gene3D" id="3.30.230.20">
    <property type="entry name" value="lpxc deacetylase, domain 1"/>
    <property type="match status" value="1"/>
</dbReference>
<keyword evidence="10 12" id="KW-0443">Lipid metabolism</keyword>
<keyword evidence="5 12" id="KW-0444">Lipid biosynthesis</keyword>
<feature type="active site" description="Proton donor" evidence="12">
    <location>
        <position position="270"/>
    </location>
</feature>
<dbReference type="InterPro" id="IPR020568">
    <property type="entry name" value="Ribosomal_Su5_D2-typ_SF"/>
</dbReference>